<dbReference type="Pfam" id="PF01263">
    <property type="entry name" value="Aldose_epim"/>
    <property type="match status" value="1"/>
</dbReference>
<organism evidence="1 2">
    <name type="scientific">Monascus purpureus</name>
    <name type="common">Red mold</name>
    <name type="synonym">Monascus anka</name>
    <dbReference type="NCBI Taxonomy" id="5098"/>
    <lineage>
        <taxon>Eukaryota</taxon>
        <taxon>Fungi</taxon>
        <taxon>Dikarya</taxon>
        <taxon>Ascomycota</taxon>
        <taxon>Pezizomycotina</taxon>
        <taxon>Eurotiomycetes</taxon>
        <taxon>Eurotiomycetidae</taxon>
        <taxon>Eurotiales</taxon>
        <taxon>Aspergillaceae</taxon>
        <taxon>Monascus</taxon>
    </lineage>
</organism>
<dbReference type="OrthoDB" id="274691at2759"/>
<dbReference type="PROSITE" id="PS00545">
    <property type="entry name" value="ALDOSE_1_EPIMERASE"/>
    <property type="match status" value="1"/>
</dbReference>
<dbReference type="InterPro" id="IPR014718">
    <property type="entry name" value="GH-type_carb-bd"/>
</dbReference>
<evidence type="ECO:0000313" key="2">
    <source>
        <dbReference type="Proteomes" id="UP000319663"/>
    </source>
</evidence>
<accession>A0A507QWW6</accession>
<reference evidence="1 2" key="1">
    <citation type="submission" date="2019-06" db="EMBL/GenBank/DDBJ databases">
        <title>Wine fermentation using esterase from Monascus purpureus.</title>
        <authorList>
            <person name="Geng C."/>
            <person name="Zhang Y."/>
        </authorList>
    </citation>
    <scope>NUCLEOTIDE SEQUENCE [LARGE SCALE GENOMIC DNA]</scope>
    <source>
        <strain evidence="1">HQ1</strain>
    </source>
</reference>
<comment type="caution">
    <text evidence="1">The sequence shown here is derived from an EMBL/GenBank/DDBJ whole genome shotgun (WGS) entry which is preliminary data.</text>
</comment>
<evidence type="ECO:0008006" key="3">
    <source>
        <dbReference type="Google" id="ProtNLM"/>
    </source>
</evidence>
<evidence type="ECO:0000313" key="1">
    <source>
        <dbReference type="EMBL" id="TQB73925.1"/>
    </source>
</evidence>
<dbReference type="PANTHER" id="PTHR10091">
    <property type="entry name" value="ALDOSE-1-EPIMERASE"/>
    <property type="match status" value="1"/>
</dbReference>
<dbReference type="InterPro" id="IPR018052">
    <property type="entry name" value="Ald1_epimerase_CS"/>
</dbReference>
<sequence length="339" mass="37835">MAKSTFSVLPYGAILQGFRIGDRNIVLNFPTQELYERYNTPYFGATIGRTANRIADGVLKDLNGRSYKLTTEPGQLHSLHGGVGWSHRTWEGPHTVVRNGREALAFTYLSKDGEDGYPGTVEARVYYSTSREGEDKGVGENGEGKTVLEIEFEAELVGDECEETVVSMTNHTYFNIGDGPTIDGTEAMLKTDKYLPIDPTGIPLGSIETYEPIRVTRPFYLDATYPDIDDCFVMDDRPSTVPIDTRPLPLRLNAFFRHVRTDLRLEVFSTEPAFQFYTGKYIDVPAVDVAPDRQSHAGFAVEPGRFTNAANVPEWKGMCVLKKGEVYGSKIVYKAWKGN</sequence>
<dbReference type="PANTHER" id="PTHR10091:SF0">
    <property type="entry name" value="GALACTOSE MUTAROTASE"/>
    <property type="match status" value="1"/>
</dbReference>
<keyword evidence="2" id="KW-1185">Reference proteome</keyword>
<dbReference type="InterPro" id="IPR008183">
    <property type="entry name" value="Aldose_1/G6P_1-epimerase"/>
</dbReference>
<gene>
    <name evidence="1" type="ORF">MPDQ_005404</name>
</gene>
<dbReference type="GO" id="GO:0004034">
    <property type="term" value="F:aldose 1-epimerase activity"/>
    <property type="evidence" value="ECO:0007669"/>
    <property type="project" value="TreeGrafter"/>
</dbReference>
<dbReference type="SUPFAM" id="SSF74650">
    <property type="entry name" value="Galactose mutarotase-like"/>
    <property type="match status" value="1"/>
</dbReference>
<dbReference type="AlphaFoldDB" id="A0A507QWW6"/>
<dbReference type="GO" id="GO:0006006">
    <property type="term" value="P:glucose metabolic process"/>
    <property type="evidence" value="ECO:0007669"/>
    <property type="project" value="TreeGrafter"/>
</dbReference>
<dbReference type="GO" id="GO:0030246">
    <property type="term" value="F:carbohydrate binding"/>
    <property type="evidence" value="ECO:0007669"/>
    <property type="project" value="InterPro"/>
</dbReference>
<protein>
    <recommendedName>
        <fullName evidence="3">Aldose 1-epimerase</fullName>
    </recommendedName>
</protein>
<dbReference type="Gene3D" id="2.70.98.10">
    <property type="match status" value="1"/>
</dbReference>
<dbReference type="STRING" id="5098.A0A507QWW6"/>
<dbReference type="Proteomes" id="UP000319663">
    <property type="component" value="Unassembled WGS sequence"/>
</dbReference>
<name>A0A507QWW6_MONPU</name>
<dbReference type="EMBL" id="VIFY01000038">
    <property type="protein sequence ID" value="TQB73925.1"/>
    <property type="molecule type" value="Genomic_DNA"/>
</dbReference>
<dbReference type="GO" id="GO:0033499">
    <property type="term" value="P:galactose catabolic process via UDP-galactose, Leloir pathway"/>
    <property type="evidence" value="ECO:0007669"/>
    <property type="project" value="TreeGrafter"/>
</dbReference>
<dbReference type="InterPro" id="IPR011013">
    <property type="entry name" value="Gal_mutarotase_sf_dom"/>
</dbReference>
<proteinExistence type="predicted"/>